<evidence type="ECO:0000259" key="15">
    <source>
        <dbReference type="PROSITE" id="PS52019"/>
    </source>
</evidence>
<dbReference type="PROSITE" id="PS52019">
    <property type="entry name" value="PKS_MFAS_DH"/>
    <property type="match status" value="3"/>
</dbReference>
<dbReference type="GO" id="GO:0004315">
    <property type="term" value="F:3-oxoacyl-[acyl-carrier-protein] synthase activity"/>
    <property type="evidence" value="ECO:0007669"/>
    <property type="project" value="InterPro"/>
</dbReference>
<dbReference type="EC" id="2.3.1.94" evidence="11"/>
<dbReference type="InterPro" id="IPR014031">
    <property type="entry name" value="Ketoacyl_synth_C"/>
</dbReference>
<dbReference type="InterPro" id="IPR014030">
    <property type="entry name" value="Ketoacyl_synth_N"/>
</dbReference>
<evidence type="ECO:0000256" key="5">
    <source>
        <dbReference type="ARBA" id="ARBA00023268"/>
    </source>
</evidence>
<evidence type="ECO:0000313" key="16">
    <source>
        <dbReference type="EMBL" id="TDQ04403.1"/>
    </source>
</evidence>
<evidence type="ECO:0000256" key="1">
    <source>
        <dbReference type="ARBA" id="ARBA00022450"/>
    </source>
</evidence>
<keyword evidence="17" id="KW-1185">Reference proteome</keyword>
<evidence type="ECO:0000313" key="17">
    <source>
        <dbReference type="Proteomes" id="UP000295444"/>
    </source>
</evidence>
<dbReference type="InterPro" id="IPR049900">
    <property type="entry name" value="PKS_mFAS_DH"/>
</dbReference>
<dbReference type="Pfam" id="PF00109">
    <property type="entry name" value="ketoacyl-synt"/>
    <property type="match status" value="3"/>
</dbReference>
<dbReference type="SUPFAM" id="SSF51735">
    <property type="entry name" value="NAD(P)-binding Rossmann-fold domains"/>
    <property type="match status" value="6"/>
</dbReference>
<dbReference type="Proteomes" id="UP000295444">
    <property type="component" value="Unassembled WGS sequence"/>
</dbReference>
<dbReference type="Pfam" id="PF02801">
    <property type="entry name" value="Ketoacyl-synt_C"/>
    <property type="match status" value="3"/>
</dbReference>
<dbReference type="PROSITE" id="PS00012">
    <property type="entry name" value="PHOSPHOPANTETHEINE"/>
    <property type="match status" value="2"/>
</dbReference>
<dbReference type="Pfam" id="PF16197">
    <property type="entry name" value="KAsynt_C_assoc"/>
    <property type="match status" value="3"/>
</dbReference>
<evidence type="ECO:0000256" key="7">
    <source>
        <dbReference type="ARBA" id="ARBA00052442"/>
    </source>
</evidence>
<dbReference type="InterPro" id="IPR013968">
    <property type="entry name" value="PKS_KR"/>
</dbReference>
<feature type="region of interest" description="N-terminal hotdog fold" evidence="12">
    <location>
        <begin position="4377"/>
        <end position="4507"/>
    </location>
</feature>
<feature type="domain" description="PKS/mFAS DH" evidence="15">
    <location>
        <begin position="1000"/>
        <end position="1277"/>
    </location>
</feature>
<dbReference type="Gene3D" id="3.30.70.3290">
    <property type="match status" value="3"/>
</dbReference>
<dbReference type="Pfam" id="PF08659">
    <property type="entry name" value="KR"/>
    <property type="match status" value="3"/>
</dbReference>
<dbReference type="GO" id="GO:0031177">
    <property type="term" value="F:phosphopantetheine binding"/>
    <property type="evidence" value="ECO:0007669"/>
    <property type="project" value="InterPro"/>
</dbReference>
<evidence type="ECO:0000256" key="11">
    <source>
        <dbReference type="ARBA" id="ARBA00066981"/>
    </source>
</evidence>
<dbReference type="PROSITE" id="PS50075">
    <property type="entry name" value="CARRIER"/>
    <property type="match status" value="4"/>
</dbReference>
<dbReference type="SMART" id="SM00825">
    <property type="entry name" value="PKS_KS"/>
    <property type="match status" value="3"/>
</dbReference>
<dbReference type="SMART" id="SM00823">
    <property type="entry name" value="PKS_PP"/>
    <property type="match status" value="4"/>
</dbReference>
<dbReference type="InterPro" id="IPR016036">
    <property type="entry name" value="Malonyl_transacylase_ACP-bd"/>
</dbReference>
<dbReference type="InterPro" id="IPR020807">
    <property type="entry name" value="PKS_DH"/>
</dbReference>
<dbReference type="InterPro" id="IPR050091">
    <property type="entry name" value="PKS_NRPS_Biosynth_Enz"/>
</dbReference>
<evidence type="ECO:0000256" key="10">
    <source>
        <dbReference type="ARBA" id="ARBA00063272"/>
    </source>
</evidence>
<evidence type="ECO:0000256" key="4">
    <source>
        <dbReference type="ARBA" id="ARBA00022737"/>
    </source>
</evidence>
<dbReference type="InterPro" id="IPR006162">
    <property type="entry name" value="Ppantetheine_attach_site"/>
</dbReference>
<dbReference type="SMART" id="SM00826">
    <property type="entry name" value="PKS_DH"/>
    <property type="match status" value="3"/>
</dbReference>
<dbReference type="InterPro" id="IPR001227">
    <property type="entry name" value="Ac_transferase_dom_sf"/>
</dbReference>
<feature type="active site" description="Proton donor; for dehydratase activity" evidence="12">
    <location>
        <position position="2889"/>
    </location>
</feature>
<evidence type="ECO:0000256" key="2">
    <source>
        <dbReference type="ARBA" id="ARBA00022553"/>
    </source>
</evidence>
<dbReference type="InterPro" id="IPR018201">
    <property type="entry name" value="Ketoacyl_synth_AS"/>
</dbReference>
<dbReference type="InterPro" id="IPR057326">
    <property type="entry name" value="KR_dom"/>
</dbReference>
<dbReference type="CDD" id="cd00833">
    <property type="entry name" value="PKS"/>
    <property type="match status" value="3"/>
</dbReference>
<dbReference type="InterPro" id="IPR042104">
    <property type="entry name" value="PKS_dehydratase_sf"/>
</dbReference>
<feature type="domain" description="PKS/mFAS DH" evidence="15">
    <location>
        <begin position="2694"/>
        <end position="2966"/>
    </location>
</feature>
<dbReference type="InterPro" id="IPR016039">
    <property type="entry name" value="Thiolase-like"/>
</dbReference>
<feature type="region of interest" description="C-terminal hotdog fold" evidence="12">
    <location>
        <begin position="1137"/>
        <end position="1277"/>
    </location>
</feature>
<dbReference type="CDD" id="cd08956">
    <property type="entry name" value="KR_3_FAS_SDR_x"/>
    <property type="match status" value="3"/>
</dbReference>
<dbReference type="Gene3D" id="3.40.366.10">
    <property type="entry name" value="Malonyl-Coenzyme A Acyl Carrier Protein, domain 2"/>
    <property type="match status" value="3"/>
</dbReference>
<feature type="active site" description="Proton donor; for dehydratase activity" evidence="12">
    <location>
        <position position="4586"/>
    </location>
</feature>
<feature type="active site" description="Proton acceptor; for dehydratase activity" evidence="12">
    <location>
        <position position="2726"/>
    </location>
</feature>
<dbReference type="SUPFAM" id="SSF47336">
    <property type="entry name" value="ACP-like"/>
    <property type="match status" value="4"/>
</dbReference>
<dbReference type="Pfam" id="PF21089">
    <property type="entry name" value="PKS_DH_N"/>
    <property type="match status" value="3"/>
</dbReference>
<dbReference type="FunFam" id="3.40.366.10:FF:000002">
    <property type="entry name" value="Probable polyketide synthase 2"/>
    <property type="match status" value="2"/>
</dbReference>
<comment type="function">
    <text evidence="8">Involved in the biosynthesis of antibiotic erythromycin via the biosynthesis of its aglycone precursor, 6-deoxyerythronolide B (6-dEB).</text>
</comment>
<comment type="pathway">
    <text evidence="9">Antibiotic biosynthesis; erythromycin biosynthesis.</text>
</comment>
<dbReference type="GO" id="GO:0047879">
    <property type="term" value="F:erythronolide synthase activity"/>
    <property type="evidence" value="ECO:0007669"/>
    <property type="project" value="UniProtKB-EC"/>
</dbReference>
<feature type="domain" description="Carrier" evidence="13">
    <location>
        <begin position="1720"/>
        <end position="1795"/>
    </location>
</feature>
<evidence type="ECO:0000256" key="9">
    <source>
        <dbReference type="ARBA" id="ARBA00060622"/>
    </source>
</evidence>
<dbReference type="PANTHER" id="PTHR43775:SF51">
    <property type="entry name" value="INACTIVE PHENOLPHTHIOCEROL SYNTHESIS POLYKETIDE SYNTHASE TYPE I PKS1-RELATED"/>
    <property type="match status" value="1"/>
</dbReference>
<feature type="region of interest" description="N-terminal hotdog fold" evidence="12">
    <location>
        <begin position="1000"/>
        <end position="1125"/>
    </location>
</feature>
<dbReference type="OrthoDB" id="9778690at2"/>
<evidence type="ECO:0000256" key="12">
    <source>
        <dbReference type="PROSITE-ProRule" id="PRU01363"/>
    </source>
</evidence>
<dbReference type="InterPro" id="IPR055123">
    <property type="entry name" value="SpnB-like_Rossmann"/>
</dbReference>
<feature type="region of interest" description="C-terminal hotdog fold" evidence="12">
    <location>
        <begin position="2828"/>
        <end position="2966"/>
    </location>
</feature>
<dbReference type="GO" id="GO:0004312">
    <property type="term" value="F:fatty acid synthase activity"/>
    <property type="evidence" value="ECO:0007669"/>
    <property type="project" value="TreeGrafter"/>
</dbReference>
<proteinExistence type="predicted"/>
<feature type="active site" description="Proton acceptor; for dehydratase activity" evidence="12">
    <location>
        <position position="4409"/>
    </location>
</feature>
<dbReference type="SMART" id="SM00822">
    <property type="entry name" value="PKS_KR"/>
    <property type="match status" value="3"/>
</dbReference>
<dbReference type="FunFam" id="3.40.47.10:FF:000019">
    <property type="entry name" value="Polyketide synthase type I"/>
    <property type="match status" value="3"/>
</dbReference>
<dbReference type="FunFam" id="1.10.1200.10:FF:000007">
    <property type="entry name" value="Probable polyketide synthase pks17"/>
    <property type="match status" value="3"/>
</dbReference>
<dbReference type="SMART" id="SM01294">
    <property type="entry name" value="PKS_PP_betabranch"/>
    <property type="match status" value="4"/>
</dbReference>
<dbReference type="SUPFAM" id="SSF55048">
    <property type="entry name" value="Probable ACP-binding domain of malonyl-CoA ACP transacylase"/>
    <property type="match status" value="3"/>
</dbReference>
<feature type="domain" description="Ketosynthase family 3 (KS3)" evidence="14">
    <location>
        <begin position="122"/>
        <end position="546"/>
    </location>
</feature>
<evidence type="ECO:0000256" key="6">
    <source>
        <dbReference type="ARBA" id="ARBA00023315"/>
    </source>
</evidence>
<dbReference type="InterPro" id="IPR049552">
    <property type="entry name" value="PKS_DH_N"/>
</dbReference>
<evidence type="ECO:0000259" key="14">
    <source>
        <dbReference type="PROSITE" id="PS52004"/>
    </source>
</evidence>
<dbReference type="EMBL" id="SNXZ01000001">
    <property type="protein sequence ID" value="TDQ04403.1"/>
    <property type="molecule type" value="Genomic_DNA"/>
</dbReference>
<feature type="domain" description="Carrier" evidence="13">
    <location>
        <begin position="3397"/>
        <end position="3472"/>
    </location>
</feature>
<feature type="active site" description="Proton acceptor; for dehydratase activity" evidence="12">
    <location>
        <position position="1032"/>
    </location>
</feature>
<dbReference type="SUPFAM" id="SSF53901">
    <property type="entry name" value="Thiolase-like"/>
    <property type="match status" value="3"/>
</dbReference>
<dbReference type="Pfam" id="PF14765">
    <property type="entry name" value="PS-DH"/>
    <property type="match status" value="3"/>
</dbReference>
<dbReference type="SUPFAM" id="SSF52151">
    <property type="entry name" value="FabD/lysophospholipase-like"/>
    <property type="match status" value="3"/>
</dbReference>
<dbReference type="Gene3D" id="3.40.47.10">
    <property type="match status" value="3"/>
</dbReference>
<keyword evidence="1" id="KW-0596">Phosphopantetheine</keyword>
<evidence type="ECO:0000259" key="13">
    <source>
        <dbReference type="PROSITE" id="PS50075"/>
    </source>
</evidence>
<dbReference type="Pfam" id="PF00550">
    <property type="entry name" value="PP-binding"/>
    <property type="match status" value="4"/>
</dbReference>
<dbReference type="PROSITE" id="PS52004">
    <property type="entry name" value="KS3_2"/>
    <property type="match status" value="3"/>
</dbReference>
<feature type="domain" description="Ketosynthase family 3 (KS3)" evidence="14">
    <location>
        <begin position="3490"/>
        <end position="3914"/>
    </location>
</feature>
<comment type="catalytic activity">
    <reaction evidence="7">
        <text>6 (S)-methylmalonyl-CoA + propanoyl-CoA + 6 NADPH + 12 H(+) = 6-deoxyerythronolide B + 6 CO2 + 6 NADP(+) + 7 CoA + H2O</text>
        <dbReference type="Rhea" id="RHEA:23068"/>
        <dbReference type="ChEBI" id="CHEBI:15377"/>
        <dbReference type="ChEBI" id="CHEBI:15378"/>
        <dbReference type="ChEBI" id="CHEBI:16089"/>
        <dbReference type="ChEBI" id="CHEBI:16526"/>
        <dbReference type="ChEBI" id="CHEBI:57287"/>
        <dbReference type="ChEBI" id="CHEBI:57327"/>
        <dbReference type="ChEBI" id="CHEBI:57392"/>
        <dbReference type="ChEBI" id="CHEBI:57783"/>
        <dbReference type="ChEBI" id="CHEBI:58349"/>
        <dbReference type="EC" id="2.3.1.94"/>
    </reaction>
</comment>
<comment type="subunit">
    <text evidence="10">Homodimer. Erythronolide synthase is composed of EryAI, EryAII and EryAIII multimodular (2 modules) polypeptides each coding for a functional synthase subunit which participates in 2 of the six FAS-like elongation steps required for formation of the polyketide. Module 1, 2, 3, 4, 5, and 6 participating in biosynthesis steps 1, 2, 3, 4, 5, and 6, respectively.</text>
</comment>
<dbReference type="InterPro" id="IPR020841">
    <property type="entry name" value="PKS_Beta-ketoAc_synthase_dom"/>
</dbReference>
<organism evidence="16 17">
    <name type="scientific">Labedaea rhizosphaerae</name>
    <dbReference type="NCBI Taxonomy" id="598644"/>
    <lineage>
        <taxon>Bacteria</taxon>
        <taxon>Bacillati</taxon>
        <taxon>Actinomycetota</taxon>
        <taxon>Actinomycetes</taxon>
        <taxon>Pseudonocardiales</taxon>
        <taxon>Pseudonocardiaceae</taxon>
        <taxon>Labedaea</taxon>
    </lineage>
</organism>
<reference evidence="16 17" key="1">
    <citation type="submission" date="2019-03" db="EMBL/GenBank/DDBJ databases">
        <title>Genomic Encyclopedia of Type Strains, Phase IV (KMG-IV): sequencing the most valuable type-strain genomes for metagenomic binning, comparative biology and taxonomic classification.</title>
        <authorList>
            <person name="Goeker M."/>
        </authorList>
    </citation>
    <scope>NUCLEOTIDE SEQUENCE [LARGE SCALE GENOMIC DNA]</scope>
    <source>
        <strain evidence="16 17">DSM 45361</strain>
    </source>
</reference>
<dbReference type="PANTHER" id="PTHR43775">
    <property type="entry name" value="FATTY ACID SYNTHASE"/>
    <property type="match status" value="1"/>
</dbReference>
<name>A0A4R6SMK4_LABRH</name>
<dbReference type="Pfam" id="PF00698">
    <property type="entry name" value="Acyl_transf_1"/>
    <property type="match status" value="3"/>
</dbReference>
<feature type="domain" description="Carrier" evidence="13">
    <location>
        <begin position="23"/>
        <end position="105"/>
    </location>
</feature>
<dbReference type="GO" id="GO:0006633">
    <property type="term" value="P:fatty acid biosynthetic process"/>
    <property type="evidence" value="ECO:0007669"/>
    <property type="project" value="InterPro"/>
</dbReference>
<dbReference type="InterPro" id="IPR014043">
    <property type="entry name" value="Acyl_transferase_dom"/>
</dbReference>
<feature type="domain" description="Ketosynthase family 3 (KS3)" evidence="14">
    <location>
        <begin position="1814"/>
        <end position="2241"/>
    </location>
</feature>
<dbReference type="InterPro" id="IPR049551">
    <property type="entry name" value="PKS_DH_C"/>
</dbReference>
<keyword evidence="6" id="KW-0012">Acyltransferase</keyword>
<keyword evidence="2" id="KW-0597">Phosphoprotein</keyword>
<feature type="region of interest" description="N-terminal hotdog fold" evidence="12">
    <location>
        <begin position="2694"/>
        <end position="2816"/>
    </location>
</feature>
<dbReference type="InterPro" id="IPR036736">
    <property type="entry name" value="ACP-like_sf"/>
</dbReference>
<keyword evidence="4" id="KW-0677">Repeat</keyword>
<evidence type="ECO:0000256" key="3">
    <source>
        <dbReference type="ARBA" id="ARBA00022679"/>
    </source>
</evidence>
<feature type="active site" description="Proton donor; for dehydratase activity" evidence="12">
    <location>
        <position position="1199"/>
    </location>
</feature>
<dbReference type="InterPro" id="IPR016035">
    <property type="entry name" value="Acyl_Trfase/lysoPLipase"/>
</dbReference>
<dbReference type="InterPro" id="IPR020806">
    <property type="entry name" value="PKS_PP-bd"/>
</dbReference>
<dbReference type="InterPro" id="IPR009081">
    <property type="entry name" value="PP-bd_ACP"/>
</dbReference>
<dbReference type="SMART" id="SM00827">
    <property type="entry name" value="PKS_AT"/>
    <property type="match status" value="3"/>
</dbReference>
<accession>A0A4R6SMK4</accession>
<sequence>MSGNFKAGEKSAFVGELETLPTAEQVHVLLGIVREHTEAALRKARPDEPPAVDADRSFRDLGLDSVALVELHTRLNEATGLTLPPTVAFDYPTPAALAEYLREEVLDLPDVVAVQEQTTTSDDPIAIVGIGCRYPGGVAGPEDLWRLVAQEQHVLGDFPADRGWDLEKLYDPNPDTPGTTYVKHGGFLPDAAEFDADFFGISPKEALAMDPQQRLVLETAWEAIERAGIDPGTLKGSQAGVFIAAEPQEYAMRLHEAPDGLDGYLLSGNTPSVVSGRVSYVLGLEGPALTVDTACSGSLVGVHLAVQSLQRGECSLALAGGVAIMGSPGTFTAFSRQRGLAPDGIVKAFADAADGTGFAEGVGIFVLERLSDARANGHDIVAIIRGSAINQDGASNGLTAPSGRSQQRVIRKALASGGIGADEVDAVEAHGTGTTLGDPIEAQALLAAYGQQRDEPLYLGSVKSNIGHTQAAAGAAGLIKMIMAMRHAVLPKTLHVDAPSSNVDWSAGEVELLTEARPWERSAHPRRAGVSSFGVSGTNAHLIVEEAPGAEVEEASNRVDSATPIVVSARTEAALRAQATRIADSLAEDATAVDLGYSLATTRATLTERATFIAATREEAVEGLRAIADGTIEPTARAGRLAFLFTGQGSQRLAMGRELYARYPVFAKALDNAIGHLDLQLETPLADVLFGDDADLLNQTMYAQTALFAVEVALYRLVESWGIRPDYLAGHSIGELAAAHVAGVLSLDDAATLVAARGRLMQELPEGGAMMAVTATEAQVRPLLTGNVSIAAINGPDSLVISGEAYAVFEIAGQLEAEGHKTKRLRVSHAFHSPLMEPMLDEFRQIAEILTYKAPRIPVVSTVTGHAATAEELCSPEYWVNQVRAAVRFADAVGFLGEQGVDTFVELGPDAVLSAMAQESVDGVFVAALRREHDEQRQLLTALATAHGRGAKVDWTAFYKDSGARKLELPTYAFQRRRFWLAAPTNTGDASAFGQVAAQHPLLGAVVGIADSGAVVLTGRVSLRSHPWLADHVISGTVLLPGTAFVDLATWASGHVGTERVDDLTMEAPLVLPTTGGVALQVVVSAPDGHGRRTIEFYSRDEDAPADAGWTRHAGGSLVPETGGPDFDLAQWPPAGAQPIAIDGLYETMTAQGYGYGPAFHGLRAAWRGAPGEVFAEVELPESITDQAKTFGVHPALLDAVLHATDFASPEPVSEETRIPFAWGGVSLHSTGASTLRVRITTIGADEVALELADAKGDPVATVESFVVRAVSADKLRAARNDSLYRIGWVPAAGGGPAGQGGGKGTVPSVVEDVTICRIAVPSSDVLGGVRSAAADALAAVQNFLDEHENGRLVVVTERAVAVSADETADLRTAPVWGLVQAAQAEHPGRFVLVDGDAADDVLAALGSGDEPDYAIRDGKVFVPRLVSVASETGESPWDAEGTVLITGGVGGVGSALARHLVTEQGVRHLVLTSRRGLDAPGALELQDELAEQGASVTIAACDVADRDAVSAVLQAIPAEHPLTVVVHAAGVIDDGLVGDLTAERIDTVLAPKVDGAWHLHELTSDLKAFVLFSSTATILDGAGQANYAAANVFLDALAAQRKAEGKAATSLAWGLWTGVGGMGGNLDEAALRRIERLGLAHLTAAENLALLDQAAAGIEAAVVPVRFDLRAVQARTDGVPHLLRGLVRPARKSAAGKGIAVEQTLANQLADLPRAERAEALLDLVRTQVAAVLGHDGAEAISATRAFNEMGFDSLAAVELRNRLSASTGIRLTATLVFDYPNPAALADHIAGRLGGSDGKARKATTVIAADADDPIVIVGMACRFPGDVTSPEDLWDLVLGGRDVIDEFPTDRGWDSDIYDPEVGKPGKTISRLGGFLYDAAQFDAEFFGISPREATAMDPQQRLLLETSWETLERAGIDPHSLKGSDTGVFAGVMYHDWGLRLGQLPEHIAAYHGNGSLASVVSGRVAYALGLEGPAVTVDTACSSSLVAVHWASQALRRGECSLALAGGVTVMSTPDTFIDMSRQRGLAADGRCKSYGEGADGTGWGEGVGMLLLERQSDAQRNGHRILAVLRGSAVNSDGASNGLTAPNGPSQERVIMSALASGGLRPSDVDVVEGHGTGTTLGDPIEAHALLNTYGQDRPGDDSPLLLGSIKSNMGHTQAAAGIAGVIKMVQAVQHGVLPRTLHADSPSPQVDWSSGAVRLLTDQVQWPSSDGRVRRAGVSSFGISGTNAHVIIEQPPAQAPVEATPPTTPSVVPWVISAKTEQALQAQAAKLRSYVDTLTDAQLRAAGRGLATTRAALEHRAVVVGGTREELAAGLDAVTGEEVVEGKLAFVFTGQGAQRLGMGKQLHEQFPAFAAAFDAVARELDQHLDRPLTEVIWGTSVDSVNQTAYTQTGLFAVEVALFRLVTSWGLRPNFLAGHSIGELAAAHVSGALSLADAAKLVAARGRLMQALPQDGTMAAIQAVEDEVTPLLTERVGIAAINGPRSVVISGDTDVVTEIANRFKAEGRKTTTLKVSHAFHSPLMEPMLDEFRAIAEGLTYDTPAIPVVSGVTGDLTDDWGTPEYWVRHVRDAVRFADTVKYLESRGVTTFVELGPDAVLAAMGAESIGEDSAFVPVLRRDRDEVRELLTGIGRAHSRGVKVDWAAYFGAAEQWVDLPTYSFQHKRYWIDVTGSVGGGLDAVGLDAVEHPLLSAAVVSPDSGSVVLSGRLSVDTQPWLADHDVLGSVLLPGTGFVELAVRAGDQAGCGTLEELTLEAPLIVPPRGGVALRVVIGPEDRDGARSVSIHSRGRDGESWVRHGHGSLVPAAQEPAFDLTEWPPPGAKPVDVEGAYERLVERGYHYGPVFQGLRAAWKRGDDVFAEVALPEQARADAANFGLHPALLDAAMHADLLDETGGEDTLLPFSWQNVTLHAAGAASLRVHIKRIRGDELSTILVADEAGQPVATVDALVSRAVSQEQLAAANAGNDPLYRIDWQRAGVPGEATEATEATVFEVPALSTGDIPADVRATTAVVLAKIQEFLAGNDSGRLVVVTKGAVSTSGEDVDLAQAPVWGLVRAAAAENQGRFAVVDSDGSDIKAAIESGEPEAAVRQGEVLVPRLAKAAPTGESPWNSEGTVLIVGGTGGLGAQLARHLVTGEGMRHLVFTSRRGAEAPGAKEFADELTALGATVTIAACDAADRDALAAVIDAIPAEHPLTGVVHAAAVADNALIGALTAEQVEKVLRPKVDAAWNLHELAGDVQAFVLISSAGGMVLAAGQANYAAANVFLDALATHRRANGKPATALAYGMWDLSTGLGEINDADLDRMRRLGVPAIPAAQGVELFGKGVTVADAVVVPLKVDQAALSARTDELPALLKGMVRTQVRRTVQASATGGTELERQLAGKTADERDRILLDVVRTQVASVLGHPSAEHVGPDLAFKEQGFDSLAAVELRNLLNGATGLRLPATLVFDYPNSRAVAEFIATKITGTVAAPKKAITAKISEDEAIAIVSISCRFPGGVRTADELWQMLAEGRDAVGEFPSDRGWNADAIYDPEPGTPGKTYAKVGGFVYDANEFDADFFGIMNREALAMDPQQRLLLQSSWEAFELAGIDPNTLRGSQTGVYAGLMYHEYGSRVADVPEDISPYLGNGSAGSIASGRVAYALGLEGPAVTVDTACSSSLVALHMAVQGLRSGEIDLALAGGVTVMPTPDIFVDFSQQRGLAADGRCKAFAGAADGTGWGEGIGILLVERLSDAQANGHPVLAVIRGSAINQDGASNGLTAPNGPSQQRVIAKALAAAGLAPSDVDAVEGHGTGTRLGDPIEAQALLATYGQEREEPLYLGSIKSNIGHAQAAAGVSGVIKMVMALRNDLLPKTLHVDAPSPQVDWTAGKVELLTEARPWERGSKPRRAGVSSFGLSGTNAHIIIEEAPVAETAVPEKTVDVPVTPLVVSARNTKTLPEQARQLAAHLEANPGQSLVDIAFSLATTRAAHDHRAVVLAEDEASAIAALSNLAEGSESDDVVTGSAGQGAIAFQFSGQGAQRLDMGRELHATFPVFAKAFDDAVAAIDAHLDRPLKDVLWGTDGELVNQTAYTQTGLFAFEVALYRLVESWGLRADYLSGHSIGEIAAAHVAGVFSLADAAKLVAARGRLMQALPEGGVMVAVQATEEEITPHLSETVAIAALNGPRSVVLSGAEAAVLDVAATFAADGRKTSKLRVSHAFHSPLMDPMLDEFRAVAQSLSYGTPSIRIVSNVTGTLTEDVTTPEYWVTHVREAVRFADGVKFLESQGVTRFFELGPDAVLTALAKGTVEGDLTIVAATRKDRPEVATFVAAIAELHVVGVSPKWTAYFDGQGGQRVDLPTYAFDRRSYWLDAPVAIGGSATSHGQGSADHPLLSAVVASPDNGGVVLTSRLALDTHPWIGDHDVLGTVILPGTAYIELAVRAGEEVGCDVVEELTIETVMPMPSTCGTAVQVVVDAPEEDGRHAFAIYSRQDTAPGQGNQAELGWTRHATGVLAAEHKPAPVPETFGVGRGEWPPPGSETVDISGVYDYLTGQGYGYGPMFRGLRGIWLRGKETFAEVALPDEAVADAAGFRIHPSILDAALSATDFMDGRKPQDVGGTQLPFAWTGVTVHAAGSSRLRVRITAVEGHKGSGSDAVRLELSDPMGTPVATVESLVVRPVTAASVNAAANKGAGERECIFRMIWNQLPLGSSHTATADSWATLGSEQYPDFASMAAAIDGGAKVPSVVVYHVDGAEGDVPAGVRTVLDNVLATVREWLSDNRYDNSRLFVVTKNAVKVADDDEVDLTVAPVWGLIRSAQEENPGRFVLVDSDGSPQATETLPAVATTGEPEVAIRGAEVKVPRMARVTAGVVVKQSPWGDEGTVLVTGGTSGLGALVAKHLVTEQGVKHLVLTSRRGIEAGGAAELRDELTGLGASVTVAACDVSDRSAVDGLIAGIDGLSAVVHSAAVMDNNMVGALTAEQVDAVLKPKVDAAWHLHEATAALDLKAFVLFSSCAGLVVGAGQANYAAANRFLDALSTHRLANGLAASALAFGLWQTKTGLGGGVTDADLGRLKSMGMPALPTDEGLALFDEAITLDEPMLMPIRVDAEARGDAPGDAPTLLKDVFAAAKPVVKKPVRTTAAASAAPAVSSESLEDRLAPLSEAERERAVLDVIRAQVAAVSHDDPESIDVSKGFTELGLDSLAAIDLRNRLQKATGLRLPATMMFDYPNPIELAEFLLEELDIPEAEAVEVPAQATVSTQDDQGIAQSIAAIPVEKIREAGLLDALLKLAEVSPAAPQAPADNTEAIKNMDVDDLVRAALASIEQK</sequence>
<feature type="domain" description="Carrier" evidence="13">
    <location>
        <begin position="5152"/>
        <end position="5229"/>
    </location>
</feature>
<gene>
    <name evidence="16" type="ORF">EV186_101354</name>
</gene>
<feature type="region of interest" description="C-terminal hotdog fold" evidence="12">
    <location>
        <begin position="4525"/>
        <end position="4672"/>
    </location>
</feature>
<protein>
    <recommendedName>
        <fullName evidence="11">6-deoxyerythronolide-B synthase</fullName>
        <ecNumber evidence="11">2.3.1.94</ecNumber>
    </recommendedName>
</protein>
<dbReference type="InterPro" id="IPR032821">
    <property type="entry name" value="PKS_assoc"/>
</dbReference>
<dbReference type="PROSITE" id="PS00606">
    <property type="entry name" value="KS3_1"/>
    <property type="match status" value="2"/>
</dbReference>
<evidence type="ECO:0000256" key="8">
    <source>
        <dbReference type="ARBA" id="ARBA00060158"/>
    </source>
</evidence>
<feature type="domain" description="PKS/mFAS DH" evidence="15">
    <location>
        <begin position="4377"/>
        <end position="4672"/>
    </location>
</feature>
<keyword evidence="5" id="KW-0511">Multifunctional enzyme</keyword>
<dbReference type="Pfam" id="PF22953">
    <property type="entry name" value="SpnB_Rossmann"/>
    <property type="match status" value="3"/>
</dbReference>
<dbReference type="Gene3D" id="3.40.50.720">
    <property type="entry name" value="NAD(P)-binding Rossmann-like Domain"/>
    <property type="match status" value="3"/>
</dbReference>
<keyword evidence="3" id="KW-0808">Transferase</keyword>
<dbReference type="Gene3D" id="1.10.1200.10">
    <property type="entry name" value="ACP-like"/>
    <property type="match status" value="4"/>
</dbReference>
<comment type="caution">
    <text evidence="16">The sequence shown here is derived from an EMBL/GenBank/DDBJ whole genome shotgun (WGS) entry which is preliminary data.</text>
</comment>
<dbReference type="InterPro" id="IPR036291">
    <property type="entry name" value="NAD(P)-bd_dom_sf"/>
</dbReference>
<dbReference type="Gene3D" id="3.10.129.110">
    <property type="entry name" value="Polyketide synthase dehydratase"/>
    <property type="match status" value="3"/>
</dbReference>